<dbReference type="EnsemblFungi" id="EJT77275">
    <property type="protein sequence ID" value="EJT77275"/>
    <property type="gene ID" value="GGTG_07187"/>
</dbReference>
<dbReference type="RefSeq" id="XP_009223275.1">
    <property type="nucleotide sequence ID" value="XM_009225011.1"/>
</dbReference>
<sequence length="197" mass="21095">MCPFGRRAGLDQRGAGAPGSRRKDRRGGEAELLVLAAYPLGGLTSPNRQVEYIVASQAAAPSRGQPPFRHVSQVSPDVRLASNKAPFAEHPKDISGDETCTTVFSFTFSLPSPFAFVTGKEDPLSTMRAILLVAQLLKRLTAPTEPPPQGALPTGLVSCPSDAMCRDPEVEDRHVKETGSTASRIAAQEKETISELR</sequence>
<evidence type="ECO:0000313" key="2">
    <source>
        <dbReference type="EMBL" id="EJT77275.1"/>
    </source>
</evidence>
<keyword evidence="4" id="KW-1185">Reference proteome</keyword>
<reference evidence="2" key="2">
    <citation type="submission" date="2010-07" db="EMBL/GenBank/DDBJ databases">
        <authorList>
            <consortium name="The Broad Institute Genome Sequencing Platform"/>
            <consortium name="Broad Institute Genome Sequencing Center for Infectious Disease"/>
            <person name="Ma L.-J."/>
            <person name="Dead R."/>
            <person name="Young S."/>
            <person name="Zeng Q."/>
            <person name="Koehrsen M."/>
            <person name="Alvarado L."/>
            <person name="Berlin A."/>
            <person name="Chapman S.B."/>
            <person name="Chen Z."/>
            <person name="Freedman E."/>
            <person name="Gellesch M."/>
            <person name="Goldberg J."/>
            <person name="Griggs A."/>
            <person name="Gujja S."/>
            <person name="Heilman E.R."/>
            <person name="Heiman D."/>
            <person name="Hepburn T."/>
            <person name="Howarth C."/>
            <person name="Jen D."/>
            <person name="Larson L."/>
            <person name="Mehta T."/>
            <person name="Neiman D."/>
            <person name="Pearson M."/>
            <person name="Roberts A."/>
            <person name="Saif S."/>
            <person name="Shea T."/>
            <person name="Shenoy N."/>
            <person name="Sisk P."/>
            <person name="Stolte C."/>
            <person name="Sykes S."/>
            <person name="Walk T."/>
            <person name="White J."/>
            <person name="Yandava C."/>
            <person name="Haas B."/>
            <person name="Nusbaum C."/>
            <person name="Birren B."/>
        </authorList>
    </citation>
    <scope>NUCLEOTIDE SEQUENCE</scope>
    <source>
        <strain evidence="2">R3-111a-1</strain>
    </source>
</reference>
<name>J3P0Z1_GAET3</name>
<evidence type="ECO:0000313" key="3">
    <source>
        <dbReference type="EnsemblFungi" id="EJT77275"/>
    </source>
</evidence>
<dbReference type="HOGENOM" id="CLU_1384249_0_0_1"/>
<dbReference type="EMBL" id="GL385397">
    <property type="protein sequence ID" value="EJT77275.1"/>
    <property type="molecule type" value="Genomic_DNA"/>
</dbReference>
<evidence type="ECO:0000256" key="1">
    <source>
        <dbReference type="SAM" id="MobiDB-lite"/>
    </source>
</evidence>
<reference evidence="4" key="1">
    <citation type="submission" date="2010-07" db="EMBL/GenBank/DDBJ databases">
        <title>The genome sequence of Gaeumannomyces graminis var. tritici strain R3-111a-1.</title>
        <authorList>
            <consortium name="The Broad Institute Genome Sequencing Platform"/>
            <person name="Ma L.-J."/>
            <person name="Dead R."/>
            <person name="Young S."/>
            <person name="Zeng Q."/>
            <person name="Koehrsen M."/>
            <person name="Alvarado L."/>
            <person name="Berlin A."/>
            <person name="Chapman S.B."/>
            <person name="Chen Z."/>
            <person name="Freedman E."/>
            <person name="Gellesch M."/>
            <person name="Goldberg J."/>
            <person name="Griggs A."/>
            <person name="Gujja S."/>
            <person name="Heilman E.R."/>
            <person name="Heiman D."/>
            <person name="Hepburn T."/>
            <person name="Howarth C."/>
            <person name="Jen D."/>
            <person name="Larson L."/>
            <person name="Mehta T."/>
            <person name="Neiman D."/>
            <person name="Pearson M."/>
            <person name="Roberts A."/>
            <person name="Saif S."/>
            <person name="Shea T."/>
            <person name="Shenoy N."/>
            <person name="Sisk P."/>
            <person name="Stolte C."/>
            <person name="Sykes S."/>
            <person name="Walk T."/>
            <person name="White J."/>
            <person name="Yandava C."/>
            <person name="Haas B."/>
            <person name="Nusbaum C."/>
            <person name="Birren B."/>
        </authorList>
    </citation>
    <scope>NUCLEOTIDE SEQUENCE [LARGE SCALE GENOMIC DNA]</scope>
    <source>
        <strain evidence="4">R3-111a-1</strain>
    </source>
</reference>
<protein>
    <submittedName>
        <fullName evidence="2 3">Uncharacterized protein</fullName>
    </submittedName>
</protein>
<organism evidence="2">
    <name type="scientific">Gaeumannomyces tritici (strain R3-111a-1)</name>
    <name type="common">Wheat and barley take-all root rot fungus</name>
    <name type="synonym">Gaeumannomyces graminis var. tritici</name>
    <dbReference type="NCBI Taxonomy" id="644352"/>
    <lineage>
        <taxon>Eukaryota</taxon>
        <taxon>Fungi</taxon>
        <taxon>Dikarya</taxon>
        <taxon>Ascomycota</taxon>
        <taxon>Pezizomycotina</taxon>
        <taxon>Sordariomycetes</taxon>
        <taxon>Sordariomycetidae</taxon>
        <taxon>Magnaporthales</taxon>
        <taxon>Magnaporthaceae</taxon>
        <taxon>Gaeumannomyces</taxon>
    </lineage>
</organism>
<dbReference type="GeneID" id="20347645"/>
<dbReference type="AlphaFoldDB" id="J3P0Z1"/>
<dbReference type="VEuPathDB" id="FungiDB:GGTG_07187"/>
<accession>J3P0Z1</accession>
<reference evidence="3" key="5">
    <citation type="submission" date="2018-04" db="UniProtKB">
        <authorList>
            <consortium name="EnsemblFungi"/>
        </authorList>
    </citation>
    <scope>IDENTIFICATION</scope>
    <source>
        <strain evidence="3">R3-111a-1</strain>
    </source>
</reference>
<feature type="region of interest" description="Disordered" evidence="1">
    <location>
        <begin position="144"/>
        <end position="197"/>
    </location>
</feature>
<proteinExistence type="predicted"/>
<reference evidence="3" key="4">
    <citation type="journal article" date="2015" name="G3 (Bethesda)">
        <title>Genome sequences of three phytopathogenic species of the Magnaporthaceae family of fungi.</title>
        <authorList>
            <person name="Okagaki L.H."/>
            <person name="Nunes C.C."/>
            <person name="Sailsbery J."/>
            <person name="Clay B."/>
            <person name="Brown D."/>
            <person name="John T."/>
            <person name="Oh Y."/>
            <person name="Young N."/>
            <person name="Fitzgerald M."/>
            <person name="Haas B.J."/>
            <person name="Zeng Q."/>
            <person name="Young S."/>
            <person name="Adiconis X."/>
            <person name="Fan L."/>
            <person name="Levin J.Z."/>
            <person name="Mitchell T.K."/>
            <person name="Okubara P.A."/>
            <person name="Farman M.L."/>
            <person name="Kohn L.M."/>
            <person name="Birren B."/>
            <person name="Ma L.-J."/>
            <person name="Dean R.A."/>
        </authorList>
    </citation>
    <scope>NUCLEOTIDE SEQUENCE</scope>
    <source>
        <strain evidence="3">R3-111a-1</strain>
    </source>
</reference>
<feature type="compositionally biased region" description="Basic and acidic residues" evidence="1">
    <location>
        <begin position="164"/>
        <end position="177"/>
    </location>
</feature>
<dbReference type="Proteomes" id="UP000006039">
    <property type="component" value="Unassembled WGS sequence"/>
</dbReference>
<feature type="region of interest" description="Disordered" evidence="1">
    <location>
        <begin position="1"/>
        <end position="26"/>
    </location>
</feature>
<feature type="compositionally biased region" description="Basic and acidic residues" evidence="1">
    <location>
        <begin position="187"/>
        <end position="197"/>
    </location>
</feature>
<evidence type="ECO:0000313" key="4">
    <source>
        <dbReference type="Proteomes" id="UP000006039"/>
    </source>
</evidence>
<gene>
    <name evidence="3" type="primary">20347645</name>
    <name evidence="2" type="ORF">GGTG_07187</name>
</gene>
<reference evidence="2" key="3">
    <citation type="submission" date="2010-09" db="EMBL/GenBank/DDBJ databases">
        <title>Annotation of Gaeumannomyces graminis var. tritici R3-111a-1.</title>
        <authorList>
            <consortium name="The Broad Institute Genome Sequencing Platform"/>
            <person name="Ma L.-J."/>
            <person name="Dead R."/>
            <person name="Young S.K."/>
            <person name="Zeng Q."/>
            <person name="Gargeya S."/>
            <person name="Fitzgerald M."/>
            <person name="Haas B."/>
            <person name="Abouelleil A."/>
            <person name="Alvarado L."/>
            <person name="Arachchi H.M."/>
            <person name="Berlin A."/>
            <person name="Brown A."/>
            <person name="Chapman S.B."/>
            <person name="Chen Z."/>
            <person name="Dunbar C."/>
            <person name="Freedman E."/>
            <person name="Gearin G."/>
            <person name="Gellesch M."/>
            <person name="Goldberg J."/>
            <person name="Griggs A."/>
            <person name="Gujja S."/>
            <person name="Heiman D."/>
            <person name="Howarth C."/>
            <person name="Larson L."/>
            <person name="Lui A."/>
            <person name="MacDonald P.J.P."/>
            <person name="Mehta T."/>
            <person name="Montmayeur A."/>
            <person name="Murphy C."/>
            <person name="Neiman D."/>
            <person name="Pearson M."/>
            <person name="Priest M."/>
            <person name="Roberts A."/>
            <person name="Saif S."/>
            <person name="Shea T."/>
            <person name="Shenoy N."/>
            <person name="Sisk P."/>
            <person name="Stolte C."/>
            <person name="Sykes S."/>
            <person name="Yandava C."/>
            <person name="Wortman J."/>
            <person name="Nusbaum C."/>
            <person name="Birren B."/>
        </authorList>
    </citation>
    <scope>NUCLEOTIDE SEQUENCE</scope>
    <source>
        <strain evidence="2">R3-111a-1</strain>
    </source>
</reference>